<dbReference type="Gene3D" id="3.90.25.10">
    <property type="entry name" value="UDP-galactose 4-epimerase, domain 1"/>
    <property type="match status" value="1"/>
</dbReference>
<dbReference type="PANTHER" id="PTHR43162:SF1">
    <property type="entry name" value="PRESTALK A DIFFERENTIATION PROTEIN A"/>
    <property type="match status" value="1"/>
</dbReference>
<keyword evidence="3" id="KW-1185">Reference proteome</keyword>
<dbReference type="InterPro" id="IPR008030">
    <property type="entry name" value="NmrA-like"/>
</dbReference>
<dbReference type="SUPFAM" id="SSF51735">
    <property type="entry name" value="NAD(P)-binding Rossmann-fold domains"/>
    <property type="match status" value="1"/>
</dbReference>
<sequence>MVLTILVAGATGNTGRSVVETLSTLLKPSTSFSDHRILALTRNANGPAAQQLAKLPGVEVVEKNWAEVTSEWFMEQNIVRTFIAPHNQPNAFSEESHFLVSALTAGVKYVVRISTTELNDHPDSKAYYARTHWAIETMLSTPGFSKMHWTSLQPATFSSQVLYSAVDFVKQFRKTGKQDTLRLIVSEDAPVALIDPADIGRFAATLLSQEDTSVHNQAKYVMNGPKDMSGKEIVDLIEKEIGTKVDNVIYADRSFIDYMVAAAPNESKSVISSIKYAAERACDGNYSTAPTSKEVLEIAKPERTPEDMMKLLLSM</sequence>
<dbReference type="EMBL" id="ML977592">
    <property type="protein sequence ID" value="KAF1999943.1"/>
    <property type="molecule type" value="Genomic_DNA"/>
</dbReference>
<evidence type="ECO:0000259" key="1">
    <source>
        <dbReference type="Pfam" id="PF05368"/>
    </source>
</evidence>
<reference evidence="2" key="1">
    <citation type="journal article" date="2020" name="Stud. Mycol.">
        <title>101 Dothideomycetes genomes: a test case for predicting lifestyles and emergence of pathogens.</title>
        <authorList>
            <person name="Haridas S."/>
            <person name="Albert R."/>
            <person name="Binder M."/>
            <person name="Bloem J."/>
            <person name="Labutti K."/>
            <person name="Salamov A."/>
            <person name="Andreopoulos B."/>
            <person name="Baker S."/>
            <person name="Barry K."/>
            <person name="Bills G."/>
            <person name="Bluhm B."/>
            <person name="Cannon C."/>
            <person name="Castanera R."/>
            <person name="Culley D."/>
            <person name="Daum C."/>
            <person name="Ezra D."/>
            <person name="Gonzalez J."/>
            <person name="Henrissat B."/>
            <person name="Kuo A."/>
            <person name="Liang C."/>
            <person name="Lipzen A."/>
            <person name="Lutzoni F."/>
            <person name="Magnuson J."/>
            <person name="Mondo S."/>
            <person name="Nolan M."/>
            <person name="Ohm R."/>
            <person name="Pangilinan J."/>
            <person name="Park H.-J."/>
            <person name="Ramirez L."/>
            <person name="Alfaro M."/>
            <person name="Sun H."/>
            <person name="Tritt A."/>
            <person name="Yoshinaga Y."/>
            <person name="Zwiers L.-H."/>
            <person name="Turgeon B."/>
            <person name="Goodwin S."/>
            <person name="Spatafora J."/>
            <person name="Crous P."/>
            <person name="Grigoriev I."/>
        </authorList>
    </citation>
    <scope>NUCLEOTIDE SEQUENCE</scope>
    <source>
        <strain evidence="2">CBS 123094</strain>
    </source>
</reference>
<proteinExistence type="predicted"/>
<protein>
    <submittedName>
        <fullName evidence="2">NAD(P)-binding protein</fullName>
    </submittedName>
</protein>
<dbReference type="OrthoDB" id="413314at2759"/>
<evidence type="ECO:0000313" key="3">
    <source>
        <dbReference type="Proteomes" id="UP000799779"/>
    </source>
</evidence>
<dbReference type="PANTHER" id="PTHR43162">
    <property type="match status" value="1"/>
</dbReference>
<organism evidence="2 3">
    <name type="scientific">Amniculicola lignicola CBS 123094</name>
    <dbReference type="NCBI Taxonomy" id="1392246"/>
    <lineage>
        <taxon>Eukaryota</taxon>
        <taxon>Fungi</taxon>
        <taxon>Dikarya</taxon>
        <taxon>Ascomycota</taxon>
        <taxon>Pezizomycotina</taxon>
        <taxon>Dothideomycetes</taxon>
        <taxon>Pleosporomycetidae</taxon>
        <taxon>Pleosporales</taxon>
        <taxon>Amniculicolaceae</taxon>
        <taxon>Amniculicola</taxon>
    </lineage>
</organism>
<gene>
    <name evidence="2" type="ORF">P154DRAFT_523007</name>
</gene>
<feature type="domain" description="NmrA-like" evidence="1">
    <location>
        <begin position="4"/>
        <end position="249"/>
    </location>
</feature>
<accession>A0A6A5WDH6</accession>
<dbReference type="Gene3D" id="3.40.50.720">
    <property type="entry name" value="NAD(P)-binding Rossmann-like Domain"/>
    <property type="match status" value="1"/>
</dbReference>
<dbReference type="InterPro" id="IPR051604">
    <property type="entry name" value="Ergot_Alk_Oxidoreductase"/>
</dbReference>
<dbReference type="Pfam" id="PF05368">
    <property type="entry name" value="NmrA"/>
    <property type="match status" value="1"/>
</dbReference>
<name>A0A6A5WDH6_9PLEO</name>
<dbReference type="InterPro" id="IPR036291">
    <property type="entry name" value="NAD(P)-bd_dom_sf"/>
</dbReference>
<dbReference type="AlphaFoldDB" id="A0A6A5WDH6"/>
<dbReference type="Proteomes" id="UP000799779">
    <property type="component" value="Unassembled WGS sequence"/>
</dbReference>
<evidence type="ECO:0000313" key="2">
    <source>
        <dbReference type="EMBL" id="KAF1999943.1"/>
    </source>
</evidence>